<comment type="caution">
    <text evidence="2">The sequence shown here is derived from an EMBL/GenBank/DDBJ whole genome shotgun (WGS) entry which is preliminary data.</text>
</comment>
<evidence type="ECO:0008006" key="4">
    <source>
        <dbReference type="Google" id="ProtNLM"/>
    </source>
</evidence>
<evidence type="ECO:0000256" key="1">
    <source>
        <dbReference type="SAM" id="MobiDB-lite"/>
    </source>
</evidence>
<dbReference type="Proteomes" id="UP000540506">
    <property type="component" value="Unassembled WGS sequence"/>
</dbReference>
<evidence type="ECO:0000313" key="3">
    <source>
        <dbReference type="Proteomes" id="UP000540506"/>
    </source>
</evidence>
<gene>
    <name evidence="2" type="ORF">FHR34_008143</name>
</gene>
<sequence length="205" mass="22097">MGEAADRAWARVRDRVVEVPHGCFYWVHGALTSDGYAKMSVTVGGIERTVRVHRWLVEQVHGPDPLPGHLVAAHLCNESICLNVREHLRPISQSSNMRQMAAQGRSAGRAHVGWADTRGQLGRATAIQTALKDGLDLDRLAAAMREGDLRPLVRAALADGYDAAAYLAAVEASQSIPGQLSLPLAGGPERGREAEQAPPEQLSIF</sequence>
<feature type="region of interest" description="Disordered" evidence="1">
    <location>
        <begin position="178"/>
        <end position="205"/>
    </location>
</feature>
<evidence type="ECO:0000313" key="2">
    <source>
        <dbReference type="EMBL" id="MBB4929044.1"/>
    </source>
</evidence>
<reference evidence="2 3" key="1">
    <citation type="submission" date="2020-08" db="EMBL/GenBank/DDBJ databases">
        <title>Sequencing the genomes of 1000 actinobacteria strains.</title>
        <authorList>
            <person name="Klenk H.-P."/>
        </authorList>
    </citation>
    <scope>NUCLEOTIDE SEQUENCE [LARGE SCALE GENOMIC DNA]</scope>
    <source>
        <strain evidence="2 3">DSM 41654</strain>
    </source>
</reference>
<organism evidence="2 3">
    <name type="scientific">Kitasatospora kifunensis</name>
    <name type="common">Streptomyces kifunensis</name>
    <dbReference type="NCBI Taxonomy" id="58351"/>
    <lineage>
        <taxon>Bacteria</taxon>
        <taxon>Bacillati</taxon>
        <taxon>Actinomycetota</taxon>
        <taxon>Actinomycetes</taxon>
        <taxon>Kitasatosporales</taxon>
        <taxon>Streptomycetaceae</taxon>
        <taxon>Kitasatospora</taxon>
    </lineage>
</organism>
<dbReference type="AlphaFoldDB" id="A0A7W7RBU4"/>
<dbReference type="EMBL" id="JACHJV010000004">
    <property type="protein sequence ID" value="MBB4929044.1"/>
    <property type="molecule type" value="Genomic_DNA"/>
</dbReference>
<proteinExistence type="predicted"/>
<dbReference type="RefSeq" id="WP_184946984.1">
    <property type="nucleotide sequence ID" value="NZ_JACHJV010000004.1"/>
</dbReference>
<dbReference type="SUPFAM" id="SSF54060">
    <property type="entry name" value="His-Me finger endonucleases"/>
    <property type="match status" value="1"/>
</dbReference>
<keyword evidence="3" id="KW-1185">Reference proteome</keyword>
<accession>A0A7W7RBU4</accession>
<name>A0A7W7RBU4_KITKI</name>
<dbReference type="InterPro" id="IPR044925">
    <property type="entry name" value="His-Me_finger_sf"/>
</dbReference>
<protein>
    <recommendedName>
        <fullName evidence="4">HNH nuclease domain-containing protein</fullName>
    </recommendedName>
</protein>